<evidence type="ECO:0000313" key="1">
    <source>
        <dbReference type="EMBL" id="MBJ6361766.1"/>
    </source>
</evidence>
<accession>A0A934MP70</accession>
<keyword evidence="2" id="KW-1185">Reference proteome</keyword>
<name>A0A934MP70_9BACL</name>
<proteinExistence type="predicted"/>
<sequence>MEKEFKNVKQGLEEIQSDIERLRADMVSNAVRLGVLDHLVLAKSEQLDILIVKYMLEKNKKPTE</sequence>
<comment type="caution">
    <text evidence="1">The sequence shown here is derived from an EMBL/GenBank/DDBJ whole genome shotgun (WGS) entry which is preliminary data.</text>
</comment>
<evidence type="ECO:0000313" key="2">
    <source>
        <dbReference type="Proteomes" id="UP000640274"/>
    </source>
</evidence>
<dbReference type="GO" id="GO:0046983">
    <property type="term" value="F:protein dimerization activity"/>
    <property type="evidence" value="ECO:0007669"/>
    <property type="project" value="InterPro"/>
</dbReference>
<dbReference type="EMBL" id="JAELUP010000046">
    <property type="protein sequence ID" value="MBJ6361766.1"/>
    <property type="molecule type" value="Genomic_DNA"/>
</dbReference>
<dbReference type="InterPro" id="IPR018540">
    <property type="entry name" value="Spo0E-like"/>
</dbReference>
<dbReference type="Pfam" id="PF09388">
    <property type="entry name" value="SpoOE-like"/>
    <property type="match status" value="1"/>
</dbReference>
<dbReference type="SUPFAM" id="SSF140500">
    <property type="entry name" value="BAS1536-like"/>
    <property type="match status" value="1"/>
</dbReference>
<dbReference type="Gene3D" id="4.10.280.10">
    <property type="entry name" value="Helix-loop-helix DNA-binding domain"/>
    <property type="match status" value="1"/>
</dbReference>
<organism evidence="1 2">
    <name type="scientific">Paenibacillus roseus</name>
    <dbReference type="NCBI Taxonomy" id="2798579"/>
    <lineage>
        <taxon>Bacteria</taxon>
        <taxon>Bacillati</taxon>
        <taxon>Bacillota</taxon>
        <taxon>Bacilli</taxon>
        <taxon>Bacillales</taxon>
        <taxon>Paenibacillaceae</taxon>
        <taxon>Paenibacillus</taxon>
    </lineage>
</organism>
<protein>
    <submittedName>
        <fullName evidence="1">Spo0E family sporulation regulatory protein-aspartic acid phosphatase</fullName>
    </submittedName>
</protein>
<reference evidence="1" key="1">
    <citation type="submission" date="2020-12" db="EMBL/GenBank/DDBJ databases">
        <authorList>
            <person name="Huq M.A."/>
        </authorList>
    </citation>
    <scope>NUCLEOTIDE SEQUENCE</scope>
    <source>
        <strain evidence="1">MAHUQ-46</strain>
    </source>
</reference>
<gene>
    <name evidence="1" type="ORF">JFN88_10810</name>
</gene>
<dbReference type="AlphaFoldDB" id="A0A934MP70"/>
<dbReference type="InterPro" id="IPR036638">
    <property type="entry name" value="HLH_DNA-bd_sf"/>
</dbReference>
<dbReference type="InterPro" id="IPR037208">
    <property type="entry name" value="Spo0E-like_sf"/>
</dbReference>
<dbReference type="RefSeq" id="WP_199019319.1">
    <property type="nucleotide sequence ID" value="NZ_JAELUP010000046.1"/>
</dbReference>
<dbReference type="Proteomes" id="UP000640274">
    <property type="component" value="Unassembled WGS sequence"/>
</dbReference>
<dbReference type="GO" id="GO:0043937">
    <property type="term" value="P:regulation of sporulation"/>
    <property type="evidence" value="ECO:0007669"/>
    <property type="project" value="InterPro"/>
</dbReference>